<organism evidence="7 8">
    <name type="scientific">Amphibalanus amphitrite</name>
    <name type="common">Striped barnacle</name>
    <name type="synonym">Balanus amphitrite</name>
    <dbReference type="NCBI Taxonomy" id="1232801"/>
    <lineage>
        <taxon>Eukaryota</taxon>
        <taxon>Metazoa</taxon>
        <taxon>Ecdysozoa</taxon>
        <taxon>Arthropoda</taxon>
        <taxon>Crustacea</taxon>
        <taxon>Multicrustacea</taxon>
        <taxon>Cirripedia</taxon>
        <taxon>Thoracica</taxon>
        <taxon>Thoracicalcarea</taxon>
        <taxon>Balanomorpha</taxon>
        <taxon>Balanoidea</taxon>
        <taxon>Balanidae</taxon>
        <taxon>Amphibalaninae</taxon>
        <taxon>Amphibalanus</taxon>
    </lineage>
</organism>
<dbReference type="GO" id="GO:0051560">
    <property type="term" value="P:mitochondrial calcium ion homeostasis"/>
    <property type="evidence" value="ECO:0007669"/>
    <property type="project" value="TreeGrafter"/>
</dbReference>
<accession>A0A6A4VYZ3</accession>
<dbReference type="OrthoDB" id="10056860at2759"/>
<evidence type="ECO:0000256" key="2">
    <source>
        <dbReference type="ARBA" id="ARBA00022723"/>
    </source>
</evidence>
<dbReference type="PANTHER" id="PTHR12294">
    <property type="entry name" value="EF HAND DOMAIN FAMILY A1,A2-RELATED"/>
    <property type="match status" value="1"/>
</dbReference>
<evidence type="ECO:0000256" key="1">
    <source>
        <dbReference type="ARBA" id="ARBA00004273"/>
    </source>
</evidence>
<comment type="subcellular location">
    <subcellularLocation>
        <location evidence="1">Mitochondrion inner membrane</location>
    </subcellularLocation>
</comment>
<dbReference type="GO" id="GO:0036444">
    <property type="term" value="P:calcium import into the mitochondrion"/>
    <property type="evidence" value="ECO:0007669"/>
    <property type="project" value="TreeGrafter"/>
</dbReference>
<dbReference type="GO" id="GO:1990246">
    <property type="term" value="C:uniplex complex"/>
    <property type="evidence" value="ECO:0007669"/>
    <property type="project" value="TreeGrafter"/>
</dbReference>
<keyword evidence="4 6" id="KW-0472">Membrane</keyword>
<comment type="caution">
    <text evidence="7">The sequence shown here is derived from an EMBL/GenBank/DDBJ whole genome shotgun (WGS) entry which is preliminary data.</text>
</comment>
<feature type="region of interest" description="Disordered" evidence="5">
    <location>
        <begin position="44"/>
        <end position="81"/>
    </location>
</feature>
<keyword evidence="6" id="KW-0812">Transmembrane</keyword>
<feature type="compositionally biased region" description="Basic and acidic residues" evidence="5">
    <location>
        <begin position="47"/>
        <end position="63"/>
    </location>
</feature>
<evidence type="ECO:0000313" key="7">
    <source>
        <dbReference type="EMBL" id="KAF0296062.1"/>
    </source>
</evidence>
<keyword evidence="2" id="KW-0479">Metal-binding</keyword>
<dbReference type="InterPro" id="IPR039800">
    <property type="entry name" value="MICU1/2/3"/>
</dbReference>
<proteinExistence type="predicted"/>
<dbReference type="EMBL" id="VIIS01001584">
    <property type="protein sequence ID" value="KAF0296062.1"/>
    <property type="molecule type" value="Genomic_DNA"/>
</dbReference>
<evidence type="ECO:0000256" key="4">
    <source>
        <dbReference type="ARBA" id="ARBA00023136"/>
    </source>
</evidence>
<evidence type="ECO:0000256" key="5">
    <source>
        <dbReference type="SAM" id="MobiDB-lite"/>
    </source>
</evidence>
<dbReference type="GO" id="GO:0005509">
    <property type="term" value="F:calcium ion binding"/>
    <property type="evidence" value="ECO:0007669"/>
    <property type="project" value="InterPro"/>
</dbReference>
<evidence type="ECO:0000256" key="3">
    <source>
        <dbReference type="ARBA" id="ARBA00022737"/>
    </source>
</evidence>
<dbReference type="AlphaFoldDB" id="A0A6A4VYZ3"/>
<evidence type="ECO:0000256" key="6">
    <source>
        <dbReference type="SAM" id="Phobius"/>
    </source>
</evidence>
<keyword evidence="3" id="KW-0677">Repeat</keyword>
<feature type="transmembrane region" description="Helical" evidence="6">
    <location>
        <begin position="15"/>
        <end position="35"/>
    </location>
</feature>
<sequence length="146" mass="16675">MAHGPQPPASRGYRAYQLLICGMLLAAMFNWKLAAEIWNRKTAVKAKQVESRDKSNSEDGEHSESEEEEDEDDKKGGGKVGFRDRKIIEYENRIRQYSTPDKIFRYFATLRVVQELPDGTSTSEVYMTPQDFLRSITPGVKQPEGQ</sequence>
<dbReference type="Proteomes" id="UP000440578">
    <property type="component" value="Unassembled WGS sequence"/>
</dbReference>
<name>A0A6A4VYZ3_AMPAM</name>
<protein>
    <submittedName>
        <fullName evidence="7">Calcium uptake protein 1, mitochondrial</fullName>
    </submittedName>
</protein>
<dbReference type="PANTHER" id="PTHR12294:SF1">
    <property type="entry name" value="CALCIUM UPTAKE PROTEIN 1, MITOCHONDRIAL"/>
    <property type="match status" value="1"/>
</dbReference>
<keyword evidence="8" id="KW-1185">Reference proteome</keyword>
<gene>
    <name evidence="7" type="primary">micu1</name>
    <name evidence="7" type="ORF">FJT64_006475</name>
</gene>
<evidence type="ECO:0000313" key="8">
    <source>
        <dbReference type="Proteomes" id="UP000440578"/>
    </source>
</evidence>
<keyword evidence="6" id="KW-1133">Transmembrane helix</keyword>
<reference evidence="7 8" key="1">
    <citation type="submission" date="2019-07" db="EMBL/GenBank/DDBJ databases">
        <title>Draft genome assembly of a fouling barnacle, Amphibalanus amphitrite (Darwin, 1854): The first reference genome for Thecostraca.</title>
        <authorList>
            <person name="Kim W."/>
        </authorList>
    </citation>
    <scope>NUCLEOTIDE SEQUENCE [LARGE SCALE GENOMIC DNA]</scope>
    <source>
        <strain evidence="7">SNU_AA5</strain>
        <tissue evidence="7">Soma without cirri and trophi</tissue>
    </source>
</reference>